<dbReference type="AlphaFoldDB" id="A0A1I8F5M0"/>
<keyword evidence="1" id="KW-1133">Transmembrane helix</keyword>
<evidence type="ECO:0000313" key="2">
    <source>
        <dbReference type="Proteomes" id="UP000095280"/>
    </source>
</evidence>
<organism evidence="2 3">
    <name type="scientific">Macrostomum lignano</name>
    <dbReference type="NCBI Taxonomy" id="282301"/>
    <lineage>
        <taxon>Eukaryota</taxon>
        <taxon>Metazoa</taxon>
        <taxon>Spiralia</taxon>
        <taxon>Lophotrochozoa</taxon>
        <taxon>Platyhelminthes</taxon>
        <taxon>Rhabditophora</taxon>
        <taxon>Macrostomorpha</taxon>
        <taxon>Macrostomida</taxon>
        <taxon>Macrostomidae</taxon>
        <taxon>Macrostomum</taxon>
    </lineage>
</organism>
<evidence type="ECO:0000256" key="1">
    <source>
        <dbReference type="SAM" id="Phobius"/>
    </source>
</evidence>
<dbReference type="Proteomes" id="UP000095280">
    <property type="component" value="Unplaced"/>
</dbReference>
<keyword evidence="1" id="KW-0472">Membrane</keyword>
<reference evidence="3" key="1">
    <citation type="submission" date="2016-11" db="UniProtKB">
        <authorList>
            <consortium name="WormBaseParasite"/>
        </authorList>
    </citation>
    <scope>IDENTIFICATION</scope>
</reference>
<sequence>LGSPHSNRCKHQHHPGSAGAPNIIFLFFYALATTIGLHLCVEQGHKDCSEKESSAAGKSWSYVMIFCFWDGIRFRFSAATTLTAGSLATGGALEQAKRNLVDKYFLSGRNRICGKNFAQVPPSQATIDKLKKTPGLEARAGVLYDFAKRQFHYARNRAFTKHGDGSAPDGADLLEWREQRFCLRES</sequence>
<evidence type="ECO:0000313" key="3">
    <source>
        <dbReference type="WBParaSite" id="maker-unitig_20176-snap-gene-0.1-mRNA-1"/>
    </source>
</evidence>
<proteinExistence type="predicted"/>
<keyword evidence="1" id="KW-0812">Transmembrane</keyword>
<feature type="transmembrane region" description="Helical" evidence="1">
    <location>
        <begin position="20"/>
        <end position="41"/>
    </location>
</feature>
<name>A0A1I8F5M0_9PLAT</name>
<protein>
    <submittedName>
        <fullName evidence="3">Transposase</fullName>
    </submittedName>
</protein>
<accession>A0A1I8F5M0</accession>
<keyword evidence="2" id="KW-1185">Reference proteome</keyword>
<dbReference type="WBParaSite" id="maker-unitig_20176-snap-gene-0.1-mRNA-1">
    <property type="protein sequence ID" value="maker-unitig_20176-snap-gene-0.1-mRNA-1"/>
    <property type="gene ID" value="maker-unitig_20176-snap-gene-0.1"/>
</dbReference>